<evidence type="ECO:0000256" key="1">
    <source>
        <dbReference type="ARBA" id="ARBA00022679"/>
    </source>
</evidence>
<keyword evidence="2" id="KW-0012">Acyltransferase</keyword>
<evidence type="ECO:0000313" key="4">
    <source>
        <dbReference type="EMBL" id="PMP70018.1"/>
    </source>
</evidence>
<dbReference type="PANTHER" id="PTHR43356:SF2">
    <property type="entry name" value="PHOSPHATE ACETYLTRANSFERASE"/>
    <property type="match status" value="1"/>
</dbReference>
<evidence type="ECO:0000313" key="5">
    <source>
        <dbReference type="Proteomes" id="UP000242881"/>
    </source>
</evidence>
<dbReference type="PROSITE" id="PS50943">
    <property type="entry name" value="HTH_CROC1"/>
    <property type="match status" value="1"/>
</dbReference>
<dbReference type="EMBL" id="PNIN01000059">
    <property type="protein sequence ID" value="PMP70018.1"/>
    <property type="molecule type" value="Genomic_DNA"/>
</dbReference>
<dbReference type="Pfam" id="PF07883">
    <property type="entry name" value="Cupin_2"/>
    <property type="match status" value="1"/>
</dbReference>
<dbReference type="InterPro" id="IPR050500">
    <property type="entry name" value="Phos_Acetyltrans/Butyryltrans"/>
</dbReference>
<organism evidence="4 5">
    <name type="scientific">Calditerrivibrio nitroreducens</name>
    <dbReference type="NCBI Taxonomy" id="477976"/>
    <lineage>
        <taxon>Bacteria</taxon>
        <taxon>Pseudomonadati</taxon>
        <taxon>Deferribacterota</taxon>
        <taxon>Deferribacteres</taxon>
        <taxon>Deferribacterales</taxon>
        <taxon>Calditerrivibrionaceae</taxon>
    </lineage>
</organism>
<dbReference type="Proteomes" id="UP000242881">
    <property type="component" value="Unassembled WGS sequence"/>
</dbReference>
<dbReference type="Pfam" id="PF01515">
    <property type="entry name" value="PTA_PTB"/>
    <property type="match status" value="1"/>
</dbReference>
<dbReference type="InterPro" id="IPR011051">
    <property type="entry name" value="RmlC_Cupin_sf"/>
</dbReference>
<dbReference type="CDD" id="cd02209">
    <property type="entry name" value="cupin_XRE_C"/>
    <property type="match status" value="1"/>
</dbReference>
<dbReference type="AlphaFoldDB" id="A0A2J6WI08"/>
<dbReference type="InterPro" id="IPR002505">
    <property type="entry name" value="PTA_PTB"/>
</dbReference>
<dbReference type="Gene3D" id="2.60.120.10">
    <property type="entry name" value="Jelly Rolls"/>
    <property type="match status" value="1"/>
</dbReference>
<feature type="domain" description="HTH cro/C1-type" evidence="3">
    <location>
        <begin position="39"/>
        <end position="62"/>
    </location>
</feature>
<dbReference type="InterPro" id="IPR001387">
    <property type="entry name" value="Cro/C1-type_HTH"/>
</dbReference>
<dbReference type="GO" id="GO:0016746">
    <property type="term" value="F:acyltransferase activity"/>
    <property type="evidence" value="ECO:0007669"/>
    <property type="project" value="UniProtKB-KW"/>
</dbReference>
<keyword evidence="1 4" id="KW-0808">Transferase</keyword>
<protein>
    <submittedName>
        <fullName evidence="4">Phosphate butyryltransferase</fullName>
    </submittedName>
</protein>
<proteinExistence type="predicted"/>
<evidence type="ECO:0000256" key="2">
    <source>
        <dbReference type="ARBA" id="ARBA00023315"/>
    </source>
</evidence>
<dbReference type="SUPFAM" id="SSF53659">
    <property type="entry name" value="Isocitrate/Isopropylmalate dehydrogenase-like"/>
    <property type="match status" value="1"/>
</dbReference>
<dbReference type="SUPFAM" id="SSF51182">
    <property type="entry name" value="RmlC-like cupins"/>
    <property type="match status" value="1"/>
</dbReference>
<reference evidence="4 5" key="1">
    <citation type="submission" date="2018-01" db="EMBL/GenBank/DDBJ databases">
        <title>Metagenomic assembled genomes from two thermal pools in the Uzon Caldera, Kamchatka, Russia.</title>
        <authorList>
            <person name="Wilkins L."/>
            <person name="Ettinger C."/>
        </authorList>
    </citation>
    <scope>NUCLEOTIDE SEQUENCE [LARGE SCALE GENOMIC DNA]</scope>
    <source>
        <strain evidence="4">ZAV-05</strain>
    </source>
</reference>
<evidence type="ECO:0000259" key="3">
    <source>
        <dbReference type="PROSITE" id="PS50943"/>
    </source>
</evidence>
<accession>A0A2J6WI08</accession>
<dbReference type="Gene3D" id="3.40.718.10">
    <property type="entry name" value="Isopropylmalate Dehydrogenase"/>
    <property type="match status" value="1"/>
</dbReference>
<dbReference type="PANTHER" id="PTHR43356">
    <property type="entry name" value="PHOSPHATE ACETYLTRANSFERASE"/>
    <property type="match status" value="1"/>
</dbReference>
<dbReference type="InterPro" id="IPR013096">
    <property type="entry name" value="Cupin_2"/>
</dbReference>
<name>A0A2J6WI08_9BACT</name>
<gene>
    <name evidence="4" type="ORF">C0187_06100</name>
</gene>
<comment type="caution">
    <text evidence="4">The sequence shown here is derived from an EMBL/GenBank/DDBJ whole genome shotgun (WGS) entry which is preliminary data.</text>
</comment>
<dbReference type="InterPro" id="IPR014710">
    <property type="entry name" value="RmlC-like_jellyroll"/>
</dbReference>
<sequence length="494" mass="55296">MIEIGSNIKKIIDTEQIDVEFLLKQVNLSEEEFKAILENETKPTVSTLLKLSRALNKDLSLLIYGNEFKPKKAVATRRDERVPVRRRRGYDYESLAPFYIGRSMEPLIVDVRRDEKQEFSAHKGEEFHYVMSGKVKTVVGEEEFILEDGDTLYFDSSIPHCINSITDYSRLLVVVFNSESMVHQVKGKKMRDMVQAAKLLPKKNISLICPDDSSLGAGNRAIEEGIVDKIYLVGNIAKTEAYCKGFLNYKNHYEFVDLDVTDNYELDAARKGVEIIRRGDGHLIMKGKINTQNFVKAILDKEKGLNIGRRLSLVSIFELPSVDRLIFLTDPAINPSLFINDKLESSFDILKNAIEAAKSLGVDKPRVALLDANEVPSSKIPTSLLEKQLSEINWEDAYVYGPLSYDLALYPDSVEKKGLKDNPVAGKADILVVPHIEGGNFLYKAWVMTMGVEVANLVLGAACPVILTSRSDGEMTKFLTICASSIFSSHSGKL</sequence>